<reference evidence="17 18" key="1">
    <citation type="submission" date="2018-02" db="EMBL/GenBank/DDBJ databases">
        <authorList>
            <person name="Cohen D.B."/>
            <person name="Kent A.D."/>
        </authorList>
    </citation>
    <scope>NUCLEOTIDE SEQUENCE [LARGE SCALE GENOMIC DNA]</scope>
    <source>
        <strain evidence="17 18">ULC007</strain>
    </source>
</reference>
<keyword evidence="7 16" id="KW-0963">Cytoplasm</keyword>
<accession>A0A2T1DJP8</accession>
<evidence type="ECO:0000256" key="8">
    <source>
        <dbReference type="ARBA" id="ARBA00022679"/>
    </source>
</evidence>
<evidence type="ECO:0000256" key="10">
    <source>
        <dbReference type="ARBA" id="ARBA00022777"/>
    </source>
</evidence>
<sequence>MTEDWLALIVGNSRLHWAWWADKTLHQTWDTPHLQAEKVGLLIESQFNFKDYEIPRSAVMPVWKTLPDLWISSVAVEQAQLWEVYPRVRTITLAQVPLKNTYPTLGVDRALAVWGAIATYGAPILVIDGGTALTFTGADESRSFVGGAILPGLQLQFRMLGQATSALPVIETGMMTLPDRWAMDTISAMQSGILYTVLSGVRSFVEDWQQRFPNSVVVFTGGDGMLLHRYFQQQSPEFASQISVDPNLLFWGMCSIKNLLGA</sequence>
<comment type="pathway">
    <text evidence="4 16">Cofactor biosynthesis; coenzyme A biosynthesis; CoA from (R)-pantothenate: step 1/5.</text>
</comment>
<dbReference type="GO" id="GO:0005524">
    <property type="term" value="F:ATP binding"/>
    <property type="evidence" value="ECO:0007669"/>
    <property type="project" value="UniProtKB-UniRule"/>
</dbReference>
<evidence type="ECO:0000256" key="16">
    <source>
        <dbReference type="HAMAP-Rule" id="MF_01274"/>
    </source>
</evidence>
<keyword evidence="10 16" id="KW-0418">Kinase</keyword>
<evidence type="ECO:0000256" key="13">
    <source>
        <dbReference type="ARBA" id="ARBA00022993"/>
    </source>
</evidence>
<dbReference type="Pfam" id="PF03309">
    <property type="entry name" value="Pan_kinase"/>
    <property type="match status" value="1"/>
</dbReference>
<evidence type="ECO:0000256" key="12">
    <source>
        <dbReference type="ARBA" id="ARBA00022958"/>
    </source>
</evidence>
<protein>
    <recommendedName>
        <fullName evidence="15 16">Type III pantothenate kinase</fullName>
        <ecNumber evidence="6 16">2.7.1.33</ecNumber>
    </recommendedName>
    <alternativeName>
        <fullName evidence="16">PanK-III</fullName>
    </alternativeName>
    <alternativeName>
        <fullName evidence="16">Pantothenic acid kinase</fullName>
    </alternativeName>
</protein>
<evidence type="ECO:0000256" key="6">
    <source>
        <dbReference type="ARBA" id="ARBA00012102"/>
    </source>
</evidence>
<dbReference type="HAMAP" id="MF_01274">
    <property type="entry name" value="Pantothen_kinase_3"/>
    <property type="match status" value="1"/>
</dbReference>
<evidence type="ECO:0000256" key="5">
    <source>
        <dbReference type="ARBA" id="ARBA00011738"/>
    </source>
</evidence>
<keyword evidence="8 16" id="KW-0808">Transferase</keyword>
<dbReference type="PANTHER" id="PTHR34265:SF1">
    <property type="entry name" value="TYPE III PANTOTHENATE KINASE"/>
    <property type="match status" value="1"/>
</dbReference>
<dbReference type="PANTHER" id="PTHR34265">
    <property type="entry name" value="TYPE III PANTOTHENATE KINASE"/>
    <property type="match status" value="1"/>
</dbReference>
<keyword evidence="11 16" id="KW-0067">ATP-binding</keyword>
<dbReference type="UniPathway" id="UPA00241">
    <property type="reaction ID" value="UER00352"/>
</dbReference>
<dbReference type="NCBIfam" id="TIGR00671">
    <property type="entry name" value="baf"/>
    <property type="match status" value="1"/>
</dbReference>
<organism evidence="17 18">
    <name type="scientific">Phormidesmis priestleyi ULC007</name>
    <dbReference type="NCBI Taxonomy" id="1920490"/>
    <lineage>
        <taxon>Bacteria</taxon>
        <taxon>Bacillati</taxon>
        <taxon>Cyanobacteriota</taxon>
        <taxon>Cyanophyceae</taxon>
        <taxon>Leptolyngbyales</taxon>
        <taxon>Leptolyngbyaceae</taxon>
        <taxon>Phormidesmis</taxon>
    </lineage>
</organism>
<evidence type="ECO:0000313" key="17">
    <source>
        <dbReference type="EMBL" id="PSB20685.1"/>
    </source>
</evidence>
<dbReference type="GO" id="GO:0004594">
    <property type="term" value="F:pantothenate kinase activity"/>
    <property type="evidence" value="ECO:0007669"/>
    <property type="project" value="UniProtKB-UniRule"/>
</dbReference>
<evidence type="ECO:0000256" key="14">
    <source>
        <dbReference type="ARBA" id="ARBA00038036"/>
    </source>
</evidence>
<dbReference type="OrthoDB" id="482945at2"/>
<dbReference type="Gene3D" id="3.30.420.40">
    <property type="match status" value="1"/>
</dbReference>
<reference evidence="17 18" key="2">
    <citation type="submission" date="2018-03" db="EMBL/GenBank/DDBJ databases">
        <title>The ancient ancestry and fast evolution of plastids.</title>
        <authorList>
            <person name="Moore K.R."/>
            <person name="Magnabosco C."/>
            <person name="Momper L."/>
            <person name="Gold D.A."/>
            <person name="Bosak T."/>
            <person name="Fournier G.P."/>
        </authorList>
    </citation>
    <scope>NUCLEOTIDE SEQUENCE [LARGE SCALE GENOMIC DNA]</scope>
    <source>
        <strain evidence="17 18">ULC007</strain>
    </source>
</reference>
<comment type="caution">
    <text evidence="16">Lacks conserved residue(s) required for the propagation of feature annotation.</text>
</comment>
<dbReference type="InterPro" id="IPR043129">
    <property type="entry name" value="ATPase_NBD"/>
</dbReference>
<comment type="cofactor">
    <cofactor evidence="2">
        <name>K(+)</name>
        <dbReference type="ChEBI" id="CHEBI:29103"/>
    </cofactor>
</comment>
<comment type="caution">
    <text evidence="17">The sequence shown here is derived from an EMBL/GenBank/DDBJ whole genome shotgun (WGS) entry which is preliminary data.</text>
</comment>
<comment type="subunit">
    <text evidence="5 16">Homodimer.</text>
</comment>
<evidence type="ECO:0000256" key="11">
    <source>
        <dbReference type="ARBA" id="ARBA00022840"/>
    </source>
</evidence>
<keyword evidence="13 16" id="KW-0173">Coenzyme A biosynthesis</keyword>
<proteinExistence type="inferred from homology"/>
<keyword evidence="16" id="KW-0479">Metal-binding</keyword>
<evidence type="ECO:0000256" key="15">
    <source>
        <dbReference type="ARBA" id="ARBA00040883"/>
    </source>
</evidence>
<feature type="binding site" evidence="16">
    <location>
        <begin position="106"/>
        <end position="109"/>
    </location>
    <ligand>
        <name>substrate</name>
    </ligand>
</feature>
<dbReference type="Proteomes" id="UP000238634">
    <property type="component" value="Unassembled WGS sequence"/>
</dbReference>
<evidence type="ECO:0000256" key="1">
    <source>
        <dbReference type="ARBA" id="ARBA00001206"/>
    </source>
</evidence>
<evidence type="ECO:0000256" key="2">
    <source>
        <dbReference type="ARBA" id="ARBA00001958"/>
    </source>
</evidence>
<keyword evidence="12 16" id="KW-0630">Potassium</keyword>
<comment type="cofactor">
    <cofactor evidence="16">
        <name>NH4(+)</name>
        <dbReference type="ChEBI" id="CHEBI:28938"/>
    </cofactor>
    <cofactor evidence="16">
        <name>K(+)</name>
        <dbReference type="ChEBI" id="CHEBI:29103"/>
    </cofactor>
    <text evidence="16">A monovalent cation. Ammonium or potassium.</text>
</comment>
<keyword evidence="9 16" id="KW-0547">Nucleotide-binding</keyword>
<evidence type="ECO:0000256" key="9">
    <source>
        <dbReference type="ARBA" id="ARBA00022741"/>
    </source>
</evidence>
<comment type="subcellular location">
    <subcellularLocation>
        <location evidence="3 16">Cytoplasm</location>
    </subcellularLocation>
</comment>
<comment type="function">
    <text evidence="16">Catalyzes the phosphorylation of pantothenate (Pan), the first step in CoA biosynthesis.</text>
</comment>
<name>A0A2T1DJP8_9CYAN</name>
<feature type="active site" description="Proton acceptor" evidence="16">
    <location>
        <position position="108"/>
    </location>
</feature>
<dbReference type="RefSeq" id="WP_073070153.1">
    <property type="nucleotide sequence ID" value="NZ_MPPI01000005.1"/>
</dbReference>
<dbReference type="InterPro" id="IPR004619">
    <property type="entry name" value="Type_III_PanK"/>
</dbReference>
<dbReference type="STRING" id="1920490.GCA_001895925_02733"/>
<evidence type="ECO:0000313" key="18">
    <source>
        <dbReference type="Proteomes" id="UP000238634"/>
    </source>
</evidence>
<gene>
    <name evidence="16" type="primary">coaX</name>
    <name evidence="17" type="ORF">C7B65_07245</name>
</gene>
<dbReference type="GO" id="GO:0046872">
    <property type="term" value="F:metal ion binding"/>
    <property type="evidence" value="ECO:0007669"/>
    <property type="project" value="UniProtKB-KW"/>
</dbReference>
<dbReference type="EC" id="2.7.1.33" evidence="6 16"/>
<comment type="similarity">
    <text evidence="14 16">Belongs to the type III pantothenate kinase family.</text>
</comment>
<dbReference type="GO" id="GO:0005737">
    <property type="term" value="C:cytoplasm"/>
    <property type="evidence" value="ECO:0007669"/>
    <property type="project" value="UniProtKB-SubCell"/>
</dbReference>
<feature type="binding site" evidence="16">
    <location>
        <position position="185"/>
    </location>
    <ligand>
        <name>substrate</name>
    </ligand>
</feature>
<feature type="binding site" evidence="16">
    <location>
        <begin position="9"/>
        <end position="16"/>
    </location>
    <ligand>
        <name>ATP</name>
        <dbReference type="ChEBI" id="CHEBI:30616"/>
    </ligand>
</feature>
<dbReference type="SUPFAM" id="SSF53067">
    <property type="entry name" value="Actin-like ATPase domain"/>
    <property type="match status" value="2"/>
</dbReference>
<evidence type="ECO:0000256" key="3">
    <source>
        <dbReference type="ARBA" id="ARBA00004496"/>
    </source>
</evidence>
<dbReference type="CDD" id="cd24015">
    <property type="entry name" value="ASKHA_NBD_PanK-III"/>
    <property type="match status" value="1"/>
</dbReference>
<feature type="binding site" evidence="16">
    <location>
        <position position="128"/>
    </location>
    <ligand>
        <name>K(+)</name>
        <dbReference type="ChEBI" id="CHEBI:29103"/>
    </ligand>
</feature>
<dbReference type="EMBL" id="PVWG01000005">
    <property type="protein sequence ID" value="PSB20685.1"/>
    <property type="molecule type" value="Genomic_DNA"/>
</dbReference>
<feature type="binding site" evidence="16">
    <location>
        <position position="131"/>
    </location>
    <ligand>
        <name>ATP</name>
        <dbReference type="ChEBI" id="CHEBI:30616"/>
    </ligand>
</feature>
<dbReference type="NCBIfam" id="NF009871">
    <property type="entry name" value="PRK13331.1"/>
    <property type="match status" value="1"/>
</dbReference>
<comment type="catalytic activity">
    <reaction evidence="1 16">
        <text>(R)-pantothenate + ATP = (R)-4'-phosphopantothenate + ADP + H(+)</text>
        <dbReference type="Rhea" id="RHEA:16373"/>
        <dbReference type="ChEBI" id="CHEBI:10986"/>
        <dbReference type="ChEBI" id="CHEBI:15378"/>
        <dbReference type="ChEBI" id="CHEBI:29032"/>
        <dbReference type="ChEBI" id="CHEBI:30616"/>
        <dbReference type="ChEBI" id="CHEBI:456216"/>
        <dbReference type="EC" id="2.7.1.33"/>
    </reaction>
</comment>
<dbReference type="AlphaFoldDB" id="A0A2T1DJP8"/>
<keyword evidence="18" id="KW-1185">Reference proteome</keyword>
<evidence type="ECO:0000256" key="4">
    <source>
        <dbReference type="ARBA" id="ARBA00005225"/>
    </source>
</evidence>
<evidence type="ECO:0000256" key="7">
    <source>
        <dbReference type="ARBA" id="ARBA00022490"/>
    </source>
</evidence>
<dbReference type="GO" id="GO:0015937">
    <property type="term" value="P:coenzyme A biosynthetic process"/>
    <property type="evidence" value="ECO:0007669"/>
    <property type="project" value="UniProtKB-UniRule"/>
</dbReference>